<proteinExistence type="predicted"/>
<sequence length="245" mass="27671">MPRTPTGSERNFYRYLSTLTHSEQDVLIIRREQVRLHRQIARQIVSEMEDNNELPPLNEQPLDMNVQVPPMTTINNDINDGNVNVNPMNLLNVNGSDQSHSAVNLNHQSPISSHQNNVMHAGVNLNHQGSVSGQLNNGLLEAIQNPQAIVELIQLLQRLVPNNTNATNSSTSHIPLNVNVTNSTSSYGLNKNGLNDTTSQPTITPQTRIPDKQDYQYLPRKCNKPDLFNEEKIFTSWFIKFKIYV</sequence>
<organism evidence="1 2">
    <name type="scientific">Strongyloides venezuelensis</name>
    <name type="common">Threadworm</name>
    <dbReference type="NCBI Taxonomy" id="75913"/>
    <lineage>
        <taxon>Eukaryota</taxon>
        <taxon>Metazoa</taxon>
        <taxon>Ecdysozoa</taxon>
        <taxon>Nematoda</taxon>
        <taxon>Chromadorea</taxon>
        <taxon>Rhabditida</taxon>
        <taxon>Tylenchina</taxon>
        <taxon>Panagrolaimomorpha</taxon>
        <taxon>Strongyloidoidea</taxon>
        <taxon>Strongyloididae</taxon>
        <taxon>Strongyloides</taxon>
    </lineage>
</organism>
<evidence type="ECO:0000313" key="2">
    <source>
        <dbReference type="WBParaSite" id="SVE_0768900.1"/>
    </source>
</evidence>
<reference evidence="1" key="1">
    <citation type="submission" date="2014-07" db="EMBL/GenBank/DDBJ databases">
        <authorList>
            <person name="Martin A.A"/>
            <person name="De Silva N."/>
        </authorList>
    </citation>
    <scope>NUCLEOTIDE SEQUENCE</scope>
</reference>
<accession>A0A0K0FFP5</accession>
<name>A0A0K0FFP5_STRVS</name>
<dbReference type="AlphaFoldDB" id="A0A0K0FFP5"/>
<dbReference type="Proteomes" id="UP000035680">
    <property type="component" value="Unassembled WGS sequence"/>
</dbReference>
<dbReference type="WBParaSite" id="SVE_0768900.1">
    <property type="protein sequence ID" value="SVE_0768900.1"/>
    <property type="gene ID" value="SVE_0768900"/>
</dbReference>
<protein>
    <submittedName>
        <fullName evidence="2">Uncharacterized protein</fullName>
    </submittedName>
</protein>
<evidence type="ECO:0000313" key="1">
    <source>
        <dbReference type="Proteomes" id="UP000035680"/>
    </source>
</evidence>
<keyword evidence="1" id="KW-1185">Reference proteome</keyword>
<reference evidence="2" key="2">
    <citation type="submission" date="2015-08" db="UniProtKB">
        <authorList>
            <consortium name="WormBaseParasite"/>
        </authorList>
    </citation>
    <scope>IDENTIFICATION</scope>
</reference>